<accession>L9WA26</accession>
<dbReference type="EMBL" id="AOHW01000004">
    <property type="protein sequence ID" value="ELY46111.1"/>
    <property type="molecule type" value="Genomic_DNA"/>
</dbReference>
<reference evidence="2 3" key="1">
    <citation type="journal article" date="2014" name="PLoS Genet.">
        <title>Phylogenetically driven sequencing of extremely halophilic archaea reveals strategies for static and dynamic osmo-response.</title>
        <authorList>
            <person name="Becker E.A."/>
            <person name="Seitzer P.M."/>
            <person name="Tritt A."/>
            <person name="Larsen D."/>
            <person name="Krusor M."/>
            <person name="Yao A.I."/>
            <person name="Wu D."/>
            <person name="Madern D."/>
            <person name="Eisen J.A."/>
            <person name="Darling A.E."/>
            <person name="Facciotti M.T."/>
        </authorList>
    </citation>
    <scope>NUCLEOTIDE SEQUENCE [LARGE SCALE GENOMIC DNA]</scope>
    <source>
        <strain evidence="2 3">GA33</strain>
    </source>
</reference>
<name>L9WA26_9EURY</name>
<gene>
    <name evidence="2" type="ORF">C496_01051</name>
</gene>
<feature type="compositionally biased region" description="Basic and acidic residues" evidence="1">
    <location>
        <begin position="31"/>
        <end position="41"/>
    </location>
</feature>
<evidence type="ECO:0000313" key="2">
    <source>
        <dbReference type="EMBL" id="ELY46111.1"/>
    </source>
</evidence>
<proteinExistence type="predicted"/>
<comment type="caution">
    <text evidence="2">The sequence shown here is derived from an EMBL/GenBank/DDBJ whole genome shotgun (WGS) entry which is preliminary data.</text>
</comment>
<organism evidence="2 3">
    <name type="scientific">Natronorubrum tibetense GA33</name>
    <dbReference type="NCBI Taxonomy" id="1114856"/>
    <lineage>
        <taxon>Archaea</taxon>
        <taxon>Methanobacteriati</taxon>
        <taxon>Methanobacteriota</taxon>
        <taxon>Stenosarchaea group</taxon>
        <taxon>Halobacteria</taxon>
        <taxon>Halobacteriales</taxon>
        <taxon>Natrialbaceae</taxon>
        <taxon>Natronorubrum</taxon>
    </lineage>
</organism>
<protein>
    <submittedName>
        <fullName evidence="2">Uncharacterized protein</fullName>
    </submittedName>
</protein>
<dbReference type="RefSeq" id="WP_006087874.1">
    <property type="nucleotide sequence ID" value="NZ_AOHW01000004.1"/>
</dbReference>
<dbReference type="AlphaFoldDB" id="L9WA26"/>
<sequence>MRSTKCRYSETVADGDVRIRPVVGPQSPPEHYGDAEQRPCDAGRGSQQVDRDAAVEPTGPESGDERPATAVFVCVVVAVVARLVRAVQADGTSGSVSYP</sequence>
<feature type="region of interest" description="Disordered" evidence="1">
    <location>
        <begin position="17"/>
        <end position="66"/>
    </location>
</feature>
<dbReference type="Proteomes" id="UP000011599">
    <property type="component" value="Unassembled WGS sequence"/>
</dbReference>
<keyword evidence="3" id="KW-1185">Reference proteome</keyword>
<evidence type="ECO:0000256" key="1">
    <source>
        <dbReference type="SAM" id="MobiDB-lite"/>
    </source>
</evidence>
<evidence type="ECO:0000313" key="3">
    <source>
        <dbReference type="Proteomes" id="UP000011599"/>
    </source>
</evidence>